<accession>A0ABY5WCE6</accession>
<dbReference type="SMART" id="SM00260">
    <property type="entry name" value="CheW"/>
    <property type="match status" value="1"/>
</dbReference>
<feature type="domain" description="CheW-like" evidence="1">
    <location>
        <begin position="167"/>
        <end position="307"/>
    </location>
</feature>
<name>A0ABY5WCE6_9ACTN</name>
<evidence type="ECO:0000259" key="1">
    <source>
        <dbReference type="PROSITE" id="PS50851"/>
    </source>
</evidence>
<evidence type="ECO:0000313" key="3">
    <source>
        <dbReference type="Proteomes" id="UP001059617"/>
    </source>
</evidence>
<gene>
    <name evidence="2" type="ORF">Dfulv_19780</name>
</gene>
<dbReference type="PROSITE" id="PS50851">
    <property type="entry name" value="CHEW"/>
    <property type="match status" value="2"/>
</dbReference>
<dbReference type="InterPro" id="IPR036061">
    <property type="entry name" value="CheW-like_dom_sf"/>
</dbReference>
<keyword evidence="3" id="KW-1185">Reference proteome</keyword>
<evidence type="ECO:0000313" key="2">
    <source>
        <dbReference type="EMBL" id="UWP86353.1"/>
    </source>
</evidence>
<reference evidence="2" key="2">
    <citation type="submission" date="2022-09" db="EMBL/GenBank/DDBJ databases">
        <title>Biosynthetic gene clusters of Dactylosporangioum fulvum.</title>
        <authorList>
            <person name="Caradec T."/>
        </authorList>
    </citation>
    <scope>NUCLEOTIDE SEQUENCE</scope>
    <source>
        <strain evidence="2">NRRL B-16292</strain>
    </source>
</reference>
<dbReference type="EMBL" id="CP073720">
    <property type="protein sequence ID" value="UWP86353.1"/>
    <property type="molecule type" value="Genomic_DNA"/>
</dbReference>
<protein>
    <submittedName>
        <fullName evidence="2">Chemotaxis protein CheW</fullName>
    </submittedName>
</protein>
<dbReference type="SUPFAM" id="SSF50341">
    <property type="entry name" value="CheW-like"/>
    <property type="match status" value="3"/>
</dbReference>
<sequence length="496" mass="51356">MSAVLHGVFTVADVHVALPLSELREVIPCPPAFDPLLAAAPGLVGAVNLRHQIIPVLDLRRLLGLPDGDGTDVVVVVACDGSVFGLLASAVHGVVGIDGDARLGMTVNSEPLFSCTFERPDDGAVVCVLDCAAVRRLPGMVVADDTGGPSGVVAPARTGGLEPVGGRTMMMLLRCGEIGVCVDVSHIHSVVPELILKSSPLDGPAVHGVVELGEQYVATVDTLAVLGLGTLAPIDVKRGVALAYDRGLLTFAVTEVTAIVGVTGADVLPVPSFGLPSSDYVVGILPGQAGGSYLVVDGDRLRADPQLGTIAALGTPVAGRAPERPRPDAADRPAGDGRVIEHVVRKYLTYHAGVEVATPLTQVTEIVPHPGDVIPFVGGGPLRGVFTHHRASVPLICLATLLGRPVETDPATARVLLVADGDDLVGFIVPGLRAIEESIWEERRPAEPDAPVTLAGSPLVKIGLPGGERMLPRIDLRRAARTMVGDREHHGDQAGD</sequence>
<dbReference type="PANTHER" id="PTHR22617">
    <property type="entry name" value="CHEMOTAXIS SENSOR HISTIDINE KINASE-RELATED"/>
    <property type="match status" value="1"/>
</dbReference>
<dbReference type="Gene3D" id="2.40.50.180">
    <property type="entry name" value="CheA-289, Domain 4"/>
    <property type="match status" value="1"/>
</dbReference>
<dbReference type="Proteomes" id="UP001059617">
    <property type="component" value="Chromosome"/>
</dbReference>
<proteinExistence type="predicted"/>
<dbReference type="InterPro" id="IPR002545">
    <property type="entry name" value="CheW-lke_dom"/>
</dbReference>
<dbReference type="Pfam" id="PF01584">
    <property type="entry name" value="CheW"/>
    <property type="match status" value="3"/>
</dbReference>
<dbReference type="RefSeq" id="WP_259865498.1">
    <property type="nucleotide sequence ID" value="NZ_BAAAST010000050.1"/>
</dbReference>
<feature type="domain" description="CheW-like" evidence="1">
    <location>
        <begin position="3"/>
        <end position="140"/>
    </location>
</feature>
<reference evidence="2" key="1">
    <citation type="submission" date="2021-04" db="EMBL/GenBank/DDBJ databases">
        <authorList>
            <person name="Hartkoorn R.C."/>
            <person name="Beaudoing E."/>
            <person name="Hot D."/>
        </authorList>
    </citation>
    <scope>NUCLEOTIDE SEQUENCE</scope>
    <source>
        <strain evidence="2">NRRL B-16292</strain>
    </source>
</reference>
<dbReference type="InterPro" id="IPR039315">
    <property type="entry name" value="CheW"/>
</dbReference>
<dbReference type="PANTHER" id="PTHR22617:SF23">
    <property type="entry name" value="CHEMOTAXIS PROTEIN CHEW"/>
    <property type="match status" value="1"/>
</dbReference>
<organism evidence="2 3">
    <name type="scientific">Dactylosporangium fulvum</name>
    <dbReference type="NCBI Taxonomy" id="53359"/>
    <lineage>
        <taxon>Bacteria</taxon>
        <taxon>Bacillati</taxon>
        <taxon>Actinomycetota</taxon>
        <taxon>Actinomycetes</taxon>
        <taxon>Micromonosporales</taxon>
        <taxon>Micromonosporaceae</taxon>
        <taxon>Dactylosporangium</taxon>
    </lineage>
</organism>